<reference evidence="7 8" key="1">
    <citation type="submission" date="2020-08" db="EMBL/GenBank/DDBJ databases">
        <title>Genomic Encyclopedia of Type Strains, Phase IV (KMG-IV): sequencing the most valuable type-strain genomes for metagenomic binning, comparative biology and taxonomic classification.</title>
        <authorList>
            <person name="Goeker M."/>
        </authorList>
    </citation>
    <scope>NUCLEOTIDE SEQUENCE [LARGE SCALE GENOMIC DNA]</scope>
    <source>
        <strain evidence="7 8">DSM 27057</strain>
    </source>
</reference>
<name>A0A7W6CL41_9SPHN</name>
<sequence>MGASPVTAVPPAPLMPPVPMPAETLPRGPRPKNGPAGWIQTGDYPPMAVKNGESGTTGFTLTIDAKGGVTNCVVVATSGSAALDRATCDLMRVRATFDPALDSAGKPVGGSYTNRTRWVLPAPGPLPQPGEFIFHYVVEADGRQTECRVEKATGAMEPRLKLLGEGCPAVHFREPYKDEQGNPVRRHVTVRQSLVVEP</sequence>
<evidence type="ECO:0000256" key="3">
    <source>
        <dbReference type="ARBA" id="ARBA00022989"/>
    </source>
</evidence>
<proteinExistence type="predicted"/>
<dbReference type="GO" id="GO:0016020">
    <property type="term" value="C:membrane"/>
    <property type="evidence" value="ECO:0007669"/>
    <property type="project" value="UniProtKB-SubCell"/>
</dbReference>
<evidence type="ECO:0000256" key="2">
    <source>
        <dbReference type="ARBA" id="ARBA00022692"/>
    </source>
</evidence>
<organism evidence="7 8">
    <name type="scientific">Novosphingobium sediminicola</name>
    <dbReference type="NCBI Taxonomy" id="563162"/>
    <lineage>
        <taxon>Bacteria</taxon>
        <taxon>Pseudomonadati</taxon>
        <taxon>Pseudomonadota</taxon>
        <taxon>Alphaproteobacteria</taxon>
        <taxon>Sphingomonadales</taxon>
        <taxon>Sphingomonadaceae</taxon>
        <taxon>Novosphingobium</taxon>
    </lineage>
</organism>
<keyword evidence="4" id="KW-0472">Membrane</keyword>
<comment type="caution">
    <text evidence="7">The sequence shown here is derived from an EMBL/GenBank/DDBJ whole genome shotgun (WGS) entry which is preliminary data.</text>
</comment>
<protein>
    <submittedName>
        <fullName evidence="7">Protein TonB</fullName>
    </submittedName>
</protein>
<dbReference type="NCBIfam" id="TIGR01352">
    <property type="entry name" value="tonB_Cterm"/>
    <property type="match status" value="1"/>
</dbReference>
<evidence type="ECO:0000256" key="1">
    <source>
        <dbReference type="ARBA" id="ARBA00004167"/>
    </source>
</evidence>
<feature type="compositionally biased region" description="Pro residues" evidence="5">
    <location>
        <begin position="8"/>
        <end position="20"/>
    </location>
</feature>
<feature type="domain" description="TonB C-terminal" evidence="6">
    <location>
        <begin position="29"/>
        <end position="127"/>
    </location>
</feature>
<keyword evidence="8" id="KW-1185">Reference proteome</keyword>
<keyword evidence="3" id="KW-1133">Transmembrane helix</keyword>
<dbReference type="InterPro" id="IPR006260">
    <property type="entry name" value="TonB/TolA_C"/>
</dbReference>
<dbReference type="Gene3D" id="3.30.1150.10">
    <property type="match status" value="1"/>
</dbReference>
<dbReference type="EMBL" id="JACIDX010000001">
    <property type="protein sequence ID" value="MBB3953452.1"/>
    <property type="molecule type" value="Genomic_DNA"/>
</dbReference>
<dbReference type="InterPro" id="IPR037682">
    <property type="entry name" value="TonB_C"/>
</dbReference>
<dbReference type="Pfam" id="PF03544">
    <property type="entry name" value="TonB_C"/>
    <property type="match status" value="1"/>
</dbReference>
<keyword evidence="2" id="KW-0812">Transmembrane</keyword>
<gene>
    <name evidence="7" type="ORF">GGR38_000364</name>
</gene>
<comment type="subcellular location">
    <subcellularLocation>
        <location evidence="1">Membrane</location>
        <topology evidence="1">Single-pass membrane protein</topology>
    </subcellularLocation>
</comment>
<dbReference type="PROSITE" id="PS52015">
    <property type="entry name" value="TONB_CTD"/>
    <property type="match status" value="1"/>
</dbReference>
<dbReference type="AlphaFoldDB" id="A0A7W6CL41"/>
<dbReference type="Proteomes" id="UP000548867">
    <property type="component" value="Unassembled WGS sequence"/>
</dbReference>
<dbReference type="SUPFAM" id="SSF74653">
    <property type="entry name" value="TolA/TonB C-terminal domain"/>
    <property type="match status" value="1"/>
</dbReference>
<evidence type="ECO:0000256" key="5">
    <source>
        <dbReference type="SAM" id="MobiDB-lite"/>
    </source>
</evidence>
<evidence type="ECO:0000259" key="6">
    <source>
        <dbReference type="PROSITE" id="PS52015"/>
    </source>
</evidence>
<evidence type="ECO:0000256" key="4">
    <source>
        <dbReference type="ARBA" id="ARBA00023136"/>
    </source>
</evidence>
<dbReference type="GO" id="GO:0055085">
    <property type="term" value="P:transmembrane transport"/>
    <property type="evidence" value="ECO:0007669"/>
    <property type="project" value="InterPro"/>
</dbReference>
<accession>A0A7W6CL41</accession>
<evidence type="ECO:0000313" key="7">
    <source>
        <dbReference type="EMBL" id="MBB3953452.1"/>
    </source>
</evidence>
<evidence type="ECO:0000313" key="8">
    <source>
        <dbReference type="Proteomes" id="UP000548867"/>
    </source>
</evidence>
<feature type="region of interest" description="Disordered" evidence="5">
    <location>
        <begin position="1"/>
        <end position="41"/>
    </location>
</feature>